<organism evidence="2 3">
    <name type="scientific">Pycnoporus cinnabarinus</name>
    <name type="common">Cinnabar-red polypore</name>
    <name type="synonym">Trametes cinnabarina</name>
    <dbReference type="NCBI Taxonomy" id="5643"/>
    <lineage>
        <taxon>Eukaryota</taxon>
        <taxon>Fungi</taxon>
        <taxon>Dikarya</taxon>
        <taxon>Basidiomycota</taxon>
        <taxon>Agaricomycotina</taxon>
        <taxon>Agaricomycetes</taxon>
        <taxon>Polyporales</taxon>
        <taxon>Polyporaceae</taxon>
        <taxon>Trametes</taxon>
    </lineage>
</organism>
<feature type="compositionally biased region" description="Polar residues" evidence="1">
    <location>
        <begin position="167"/>
        <end position="177"/>
    </location>
</feature>
<dbReference type="HOGENOM" id="CLU_478280_0_0_1"/>
<feature type="region of interest" description="Disordered" evidence="1">
    <location>
        <begin position="1"/>
        <end position="181"/>
    </location>
</feature>
<keyword evidence="3" id="KW-1185">Reference proteome</keyword>
<evidence type="ECO:0000256" key="1">
    <source>
        <dbReference type="SAM" id="MobiDB-lite"/>
    </source>
</evidence>
<feature type="compositionally biased region" description="Low complexity" evidence="1">
    <location>
        <begin position="75"/>
        <end position="87"/>
    </location>
</feature>
<proteinExistence type="predicted"/>
<reference evidence="2" key="1">
    <citation type="submission" date="2014-01" db="EMBL/GenBank/DDBJ databases">
        <title>The genome of the white-rot fungus Pycnoporus cinnabarinus: a basidiomycete model with a versatile arsenal for lignocellulosic biomass breakdown.</title>
        <authorList>
            <person name="Levasseur A."/>
            <person name="Lomascolo A."/>
            <person name="Ruiz-Duenas F.J."/>
            <person name="Uzan E."/>
            <person name="Piumi F."/>
            <person name="Kues U."/>
            <person name="Ram A.F.J."/>
            <person name="Murat C."/>
            <person name="Haon M."/>
            <person name="Benoit I."/>
            <person name="Arfi Y."/>
            <person name="Chevret D."/>
            <person name="Drula E."/>
            <person name="Kwon M.J."/>
            <person name="Gouret P."/>
            <person name="Lesage-Meessen L."/>
            <person name="Lombard V."/>
            <person name="Mariette J."/>
            <person name="Noirot C."/>
            <person name="Park J."/>
            <person name="Patyshakuliyeva A."/>
            <person name="Wieneger R.A.B."/>
            <person name="Wosten H.A.B."/>
            <person name="Martin F."/>
            <person name="Coutinho P.M."/>
            <person name="de Vries R."/>
            <person name="Martinez A.T."/>
            <person name="Klopp C."/>
            <person name="Pontarotti P."/>
            <person name="Henrissat B."/>
            <person name="Record E."/>
        </authorList>
    </citation>
    <scope>NUCLEOTIDE SEQUENCE [LARGE SCALE GENOMIC DNA]</scope>
    <source>
        <strain evidence="2">BRFM137</strain>
    </source>
</reference>
<feature type="compositionally biased region" description="Polar residues" evidence="1">
    <location>
        <begin position="117"/>
        <end position="135"/>
    </location>
</feature>
<dbReference type="OMA" id="FNMEARA"/>
<dbReference type="EMBL" id="CCBP010000110">
    <property type="protein sequence ID" value="CDO72149.1"/>
    <property type="molecule type" value="Genomic_DNA"/>
</dbReference>
<dbReference type="Proteomes" id="UP000029665">
    <property type="component" value="Unassembled WGS sequence"/>
</dbReference>
<name>A0A060SIT4_PYCCI</name>
<gene>
    <name evidence="2" type="ORF">BN946_scf184962.g92</name>
</gene>
<feature type="compositionally biased region" description="Basic and acidic residues" evidence="1">
    <location>
        <begin position="136"/>
        <end position="145"/>
    </location>
</feature>
<accession>A0A060SIT4</accession>
<feature type="compositionally biased region" description="Polar residues" evidence="1">
    <location>
        <begin position="49"/>
        <end position="67"/>
    </location>
</feature>
<dbReference type="AlphaFoldDB" id="A0A060SIT4"/>
<dbReference type="OrthoDB" id="2731524at2759"/>
<protein>
    <submittedName>
        <fullName evidence="2">Uncharacterized protein</fullName>
    </submittedName>
</protein>
<sequence length="570" mass="63739">MAPPAQHGATHAGSSKSVAGSMALSVVRAAPRQGPNAPTPSTSAPPLTEQASTSATPRPEQASSNFAGSVPKHWSLSSLSSDGDLGLQMFEDIAERDAPSVQPAESQKKNPPRNGVVSRTPTFRSQRPTHGPSATTRKDKGKQRADAPTVEDESMDCSGEDAHHDSSTPSWQPSYENNPRDQAGQINAEVVLLLLQQMSGVQASFREQAEVIKESLETNKQLQELLAQHLKRFEHNVTDEDVSPSTPVRKGKTTSTRVADMKVQRRVAQSMGVTMPLTAEEKERRIQNRFTERVHKHLYALLRLKDMSTLAKRYPPLTDEEIESYKNGEGNVVCTPEKFRIDFEHPWKKFAFNMEARAIVIETFRAKVRSGAFDAEPIPERLLTKEAIGDAVDQYIATLRRTYRKQVEPPTKDATDKAQRTAAMTTRQGTLYRSRQFIINRVRGLARHSLLFDRLSANNMSGDETDGDSVKHSPLYRIILAEWQSLELRAFLWAIDAKYIGYWASPPGSRRSKGNPPRKRILRDSSRTVPGVAPTGLWRNCYNEAWLAKKQDWEVEALEITPEDYDFTVV</sequence>
<evidence type="ECO:0000313" key="2">
    <source>
        <dbReference type="EMBL" id="CDO72149.1"/>
    </source>
</evidence>
<comment type="caution">
    <text evidence="2">The sequence shown here is derived from an EMBL/GenBank/DDBJ whole genome shotgun (WGS) entry which is preliminary data.</text>
</comment>
<evidence type="ECO:0000313" key="3">
    <source>
        <dbReference type="Proteomes" id="UP000029665"/>
    </source>
</evidence>
<dbReference type="STRING" id="5643.A0A060SIT4"/>
<feature type="compositionally biased region" description="Acidic residues" evidence="1">
    <location>
        <begin position="149"/>
        <end position="159"/>
    </location>
</feature>